<name>A0A1I0ZYP5_9FIRM</name>
<gene>
    <name evidence="3" type="ORF">SAMN05216249_1199</name>
</gene>
<proteinExistence type="predicted"/>
<evidence type="ECO:0000259" key="2">
    <source>
        <dbReference type="PROSITE" id="PS51278"/>
    </source>
</evidence>
<accession>A0A1I0ZYP5</accession>
<dbReference type="InterPro" id="IPR026869">
    <property type="entry name" value="EgtC-like"/>
</dbReference>
<keyword evidence="1 3" id="KW-0315">Glutamine amidotransferase</keyword>
<dbReference type="SUPFAM" id="SSF56235">
    <property type="entry name" value="N-terminal nucleophile aminohydrolases (Ntn hydrolases)"/>
    <property type="match status" value="1"/>
</dbReference>
<dbReference type="CDD" id="cd01908">
    <property type="entry name" value="YafJ"/>
    <property type="match status" value="1"/>
</dbReference>
<dbReference type="InterPro" id="IPR017932">
    <property type="entry name" value="GATase_2_dom"/>
</dbReference>
<dbReference type="Pfam" id="PF13230">
    <property type="entry name" value="GATase_4"/>
    <property type="match status" value="1"/>
</dbReference>
<protein>
    <submittedName>
        <fullName evidence="3">Glutamine amidotransferase</fullName>
    </submittedName>
</protein>
<reference evidence="3 4" key="1">
    <citation type="submission" date="2016-10" db="EMBL/GenBank/DDBJ databases">
        <authorList>
            <person name="de Groot N.N."/>
        </authorList>
    </citation>
    <scope>NUCLEOTIDE SEQUENCE [LARGE SCALE GENOMIC DNA]</scope>
    <source>
        <strain evidence="3 4">DSM 5522</strain>
    </source>
</reference>
<keyword evidence="3" id="KW-0808">Transferase</keyword>
<dbReference type="Gene3D" id="3.60.20.10">
    <property type="entry name" value="Glutamine Phosphoribosylpyrophosphate, subunit 1, domain 1"/>
    <property type="match status" value="1"/>
</dbReference>
<organism evidence="3 4">
    <name type="scientific">Acetitomaculum ruminis DSM 5522</name>
    <dbReference type="NCBI Taxonomy" id="1120918"/>
    <lineage>
        <taxon>Bacteria</taxon>
        <taxon>Bacillati</taxon>
        <taxon>Bacillota</taxon>
        <taxon>Clostridia</taxon>
        <taxon>Lachnospirales</taxon>
        <taxon>Lachnospiraceae</taxon>
        <taxon>Acetitomaculum</taxon>
    </lineage>
</organism>
<dbReference type="EMBL" id="FOJY01000019">
    <property type="protein sequence ID" value="SFB30824.1"/>
    <property type="molecule type" value="Genomic_DNA"/>
</dbReference>
<dbReference type="Proteomes" id="UP000198838">
    <property type="component" value="Unassembled WGS sequence"/>
</dbReference>
<dbReference type="PROSITE" id="PS51278">
    <property type="entry name" value="GATASE_TYPE_2"/>
    <property type="match status" value="1"/>
</dbReference>
<evidence type="ECO:0000313" key="4">
    <source>
        <dbReference type="Proteomes" id="UP000198838"/>
    </source>
</evidence>
<feature type="domain" description="Glutamine amidotransferase type-2" evidence="2">
    <location>
        <begin position="2"/>
        <end position="257"/>
    </location>
</feature>
<evidence type="ECO:0000256" key="1">
    <source>
        <dbReference type="ARBA" id="ARBA00022962"/>
    </source>
</evidence>
<keyword evidence="4" id="KW-1185">Reference proteome</keyword>
<dbReference type="AlphaFoldDB" id="A0A1I0ZYP5"/>
<dbReference type="PANTHER" id="PTHR42824:SF1">
    <property type="entry name" value="GLUTAMINE AMIDOTRANSFERASE YAFJ-RELATED"/>
    <property type="match status" value="1"/>
</dbReference>
<dbReference type="PANTHER" id="PTHR42824">
    <property type="entry name" value="GLUTAMINE AMIDOTRANSFERASE"/>
    <property type="match status" value="1"/>
</dbReference>
<evidence type="ECO:0000313" key="3">
    <source>
        <dbReference type="EMBL" id="SFB30824.1"/>
    </source>
</evidence>
<dbReference type="STRING" id="1120918.SAMN05216249_1199"/>
<dbReference type="RefSeq" id="WP_092873916.1">
    <property type="nucleotide sequence ID" value="NZ_FOJY01000019.1"/>
</dbReference>
<dbReference type="InterPro" id="IPR029055">
    <property type="entry name" value="Ntn_hydrolases_N"/>
</dbReference>
<dbReference type="OrthoDB" id="321954at2"/>
<sequence length="257" mass="29521">MCELFGVTANKKIVINQWLKDFFSHSKDHPNGWGLAFFDDGNVHVEKEPLQALKSNYLKCRLKEKIQTSIFLAHIRRATIGDDSYSNSHPFVATDNTGRAWTLIHNGTIFDAPQLSIYLHHQKGSTDSERILLYLIDQINDLNNKSQGILKAKERFKAVENTIKKLAPENKLNLLIYDDEYLYVHMNAAGTLFVNEKPGISAFSTHPLDDEIWKEVSQNRLLVYKEGSLVYEGIPHNHSYIDDPEKLKLIFMDYAQL</sequence>
<dbReference type="GO" id="GO:0016740">
    <property type="term" value="F:transferase activity"/>
    <property type="evidence" value="ECO:0007669"/>
    <property type="project" value="UniProtKB-KW"/>
</dbReference>